<dbReference type="InterPro" id="IPR036097">
    <property type="entry name" value="HisK_dim/P_sf"/>
</dbReference>
<dbReference type="InterPro" id="IPR011006">
    <property type="entry name" value="CheY-like_superfamily"/>
</dbReference>
<evidence type="ECO:0000256" key="3">
    <source>
        <dbReference type="ARBA" id="ARBA00012438"/>
    </source>
</evidence>
<dbReference type="InterPro" id="IPR029016">
    <property type="entry name" value="GAF-like_dom_sf"/>
</dbReference>
<dbReference type="SMART" id="SM00065">
    <property type="entry name" value="GAF"/>
    <property type="match status" value="1"/>
</dbReference>
<evidence type="ECO:0000256" key="1">
    <source>
        <dbReference type="ARBA" id="ARBA00000085"/>
    </source>
</evidence>
<dbReference type="CDD" id="cd00082">
    <property type="entry name" value="HisKA"/>
    <property type="match status" value="1"/>
</dbReference>
<dbReference type="InterPro" id="IPR003661">
    <property type="entry name" value="HisK_dim/P_dom"/>
</dbReference>
<keyword evidence="4 9" id="KW-0597">Phosphoprotein</keyword>
<dbReference type="SMART" id="SM00387">
    <property type="entry name" value="HATPase_c"/>
    <property type="match status" value="1"/>
</dbReference>
<dbReference type="EC" id="2.7.13.3" evidence="3"/>
<dbReference type="FunFam" id="3.30.565.10:FF:000010">
    <property type="entry name" value="Sensor histidine kinase RcsC"/>
    <property type="match status" value="1"/>
</dbReference>
<evidence type="ECO:0000256" key="8">
    <source>
        <dbReference type="ARBA" id="ARBA00074306"/>
    </source>
</evidence>
<dbReference type="InterPro" id="IPR005467">
    <property type="entry name" value="His_kinase_dom"/>
</dbReference>
<dbReference type="Gene3D" id="1.10.287.130">
    <property type="match status" value="1"/>
</dbReference>
<dbReference type="SUPFAM" id="SSF47384">
    <property type="entry name" value="Homodimeric domain of signal transducing histidine kinase"/>
    <property type="match status" value="1"/>
</dbReference>
<dbReference type="SUPFAM" id="SSF55874">
    <property type="entry name" value="ATPase domain of HSP90 chaperone/DNA topoisomerase II/histidine kinase"/>
    <property type="match status" value="1"/>
</dbReference>
<dbReference type="Pfam" id="PF00072">
    <property type="entry name" value="Response_reg"/>
    <property type="match status" value="1"/>
</dbReference>
<dbReference type="Gene3D" id="3.30.565.10">
    <property type="entry name" value="Histidine kinase-like ATPase, C-terminal domain"/>
    <property type="match status" value="1"/>
</dbReference>
<feature type="domain" description="Histidine kinase" evidence="11">
    <location>
        <begin position="251"/>
        <end position="478"/>
    </location>
</feature>
<dbReference type="GO" id="GO:0009927">
    <property type="term" value="F:histidine phosphotransfer kinase activity"/>
    <property type="evidence" value="ECO:0007669"/>
    <property type="project" value="TreeGrafter"/>
</dbReference>
<keyword evidence="14" id="KW-1185">Reference proteome</keyword>
<name>A0A7Z9BPP5_9CYAN</name>
<keyword evidence="6 13" id="KW-0418">Kinase</keyword>
<dbReference type="InterPro" id="IPR004358">
    <property type="entry name" value="Sig_transdc_His_kin-like_C"/>
</dbReference>
<dbReference type="Pfam" id="PF00512">
    <property type="entry name" value="HisKA"/>
    <property type="match status" value="1"/>
</dbReference>
<dbReference type="Pfam" id="PF02518">
    <property type="entry name" value="HATPase_c"/>
    <property type="match status" value="1"/>
</dbReference>
<dbReference type="PROSITE" id="PS50046">
    <property type="entry name" value="PHYTOCHROME_2"/>
    <property type="match status" value="1"/>
</dbReference>
<dbReference type="OrthoDB" id="500345at2"/>
<dbReference type="PANTHER" id="PTHR43047">
    <property type="entry name" value="TWO-COMPONENT HISTIDINE PROTEIN KINASE"/>
    <property type="match status" value="1"/>
</dbReference>
<proteinExistence type="inferred from homology"/>
<dbReference type="GO" id="GO:0005886">
    <property type="term" value="C:plasma membrane"/>
    <property type="evidence" value="ECO:0007669"/>
    <property type="project" value="TreeGrafter"/>
</dbReference>
<dbReference type="InterPro" id="IPR036890">
    <property type="entry name" value="HATPase_C_sf"/>
</dbReference>
<dbReference type="Gene3D" id="3.30.450.40">
    <property type="match status" value="1"/>
</dbReference>
<keyword evidence="7" id="KW-0902">Two-component regulatory system</keyword>
<dbReference type="PROSITE" id="PS50110">
    <property type="entry name" value="RESPONSE_REGULATORY"/>
    <property type="match status" value="1"/>
</dbReference>
<evidence type="ECO:0000256" key="9">
    <source>
        <dbReference type="PROSITE-ProRule" id="PRU00169"/>
    </source>
</evidence>
<dbReference type="SMART" id="SM00388">
    <property type="entry name" value="HisKA"/>
    <property type="match status" value="1"/>
</dbReference>
<gene>
    <name evidence="13" type="ORF">PL8927_630051</name>
</gene>
<evidence type="ECO:0000256" key="4">
    <source>
        <dbReference type="ARBA" id="ARBA00022553"/>
    </source>
</evidence>
<feature type="domain" description="Phytochrome chromophore attachment site" evidence="10">
    <location>
        <begin position="27"/>
        <end position="199"/>
    </location>
</feature>
<evidence type="ECO:0000259" key="11">
    <source>
        <dbReference type="PROSITE" id="PS50109"/>
    </source>
</evidence>
<dbReference type="Gene3D" id="3.40.50.2300">
    <property type="match status" value="1"/>
</dbReference>
<dbReference type="AlphaFoldDB" id="A0A7Z9BPP5"/>
<dbReference type="InterPro" id="IPR001789">
    <property type="entry name" value="Sig_transdc_resp-reg_receiver"/>
</dbReference>
<evidence type="ECO:0000256" key="5">
    <source>
        <dbReference type="ARBA" id="ARBA00022679"/>
    </source>
</evidence>
<dbReference type="InterPro" id="IPR003018">
    <property type="entry name" value="GAF"/>
</dbReference>
<dbReference type="Proteomes" id="UP000184550">
    <property type="component" value="Unassembled WGS sequence"/>
</dbReference>
<keyword evidence="5" id="KW-0808">Transferase</keyword>
<protein>
    <recommendedName>
        <fullName evidence="8">Circadian input-output histidine kinase CikA</fullName>
        <ecNumber evidence="3">2.7.13.3</ecNumber>
    </recommendedName>
</protein>
<dbReference type="Pfam" id="PF01590">
    <property type="entry name" value="GAF"/>
    <property type="match status" value="1"/>
</dbReference>
<dbReference type="SMART" id="SM00448">
    <property type="entry name" value="REC"/>
    <property type="match status" value="1"/>
</dbReference>
<evidence type="ECO:0000259" key="10">
    <source>
        <dbReference type="PROSITE" id="PS50046"/>
    </source>
</evidence>
<evidence type="ECO:0000256" key="6">
    <source>
        <dbReference type="ARBA" id="ARBA00022777"/>
    </source>
</evidence>
<reference evidence="13" key="1">
    <citation type="submission" date="2019-10" db="EMBL/GenBank/DDBJ databases">
        <authorList>
            <consortium name="Genoscope - CEA"/>
            <person name="William W."/>
        </authorList>
    </citation>
    <scope>NUCLEOTIDE SEQUENCE [LARGE SCALE GENOMIC DNA]</scope>
    <source>
        <strain evidence="13">BBR_PRJEB10992</strain>
    </source>
</reference>
<dbReference type="SUPFAM" id="SSF52172">
    <property type="entry name" value="CheY-like"/>
    <property type="match status" value="1"/>
</dbReference>
<dbReference type="RefSeq" id="WP_083622463.1">
    <property type="nucleotide sequence ID" value="NZ_LR734871.1"/>
</dbReference>
<comment type="caution">
    <text evidence="13">The sequence shown here is derived from an EMBL/GenBank/DDBJ whole genome shotgun (WGS) entry which is preliminary data.</text>
</comment>
<dbReference type="PRINTS" id="PR00344">
    <property type="entry name" value="BCTRLSENSOR"/>
</dbReference>
<dbReference type="CDD" id="cd16922">
    <property type="entry name" value="HATPase_EvgS-ArcB-TorS-like"/>
    <property type="match status" value="1"/>
</dbReference>
<accession>A0A7Z9BPP5</accession>
<dbReference type="InterPro" id="IPR003594">
    <property type="entry name" value="HATPase_dom"/>
</dbReference>
<evidence type="ECO:0000256" key="7">
    <source>
        <dbReference type="ARBA" id="ARBA00023012"/>
    </source>
</evidence>
<comment type="similarity">
    <text evidence="2">In the N-terminal section; belongs to the phytochrome family.</text>
</comment>
<dbReference type="SUPFAM" id="SSF55781">
    <property type="entry name" value="GAF domain-like"/>
    <property type="match status" value="1"/>
</dbReference>
<evidence type="ECO:0000256" key="2">
    <source>
        <dbReference type="ARBA" id="ARBA00006402"/>
    </source>
</evidence>
<feature type="domain" description="Response regulatory" evidence="12">
    <location>
        <begin position="519"/>
        <end position="632"/>
    </location>
</feature>
<organism evidence="13 14">
    <name type="scientific">Planktothrix serta PCC 8927</name>
    <dbReference type="NCBI Taxonomy" id="671068"/>
    <lineage>
        <taxon>Bacteria</taxon>
        <taxon>Bacillati</taxon>
        <taxon>Cyanobacteriota</taxon>
        <taxon>Cyanophyceae</taxon>
        <taxon>Oscillatoriophycideae</taxon>
        <taxon>Oscillatoriales</taxon>
        <taxon>Microcoleaceae</taxon>
        <taxon>Planktothrix</taxon>
    </lineage>
</organism>
<evidence type="ECO:0000313" key="14">
    <source>
        <dbReference type="Proteomes" id="UP000184550"/>
    </source>
</evidence>
<comment type="catalytic activity">
    <reaction evidence="1">
        <text>ATP + protein L-histidine = ADP + protein N-phospho-L-histidine.</text>
        <dbReference type="EC" id="2.7.13.3"/>
    </reaction>
</comment>
<evidence type="ECO:0000259" key="12">
    <source>
        <dbReference type="PROSITE" id="PS50110"/>
    </source>
</evidence>
<dbReference type="GO" id="GO:0000155">
    <property type="term" value="F:phosphorelay sensor kinase activity"/>
    <property type="evidence" value="ECO:0007669"/>
    <property type="project" value="InterPro"/>
</dbReference>
<dbReference type="EMBL" id="CZCU02000139">
    <property type="protein sequence ID" value="VXD19465.1"/>
    <property type="molecule type" value="Genomic_DNA"/>
</dbReference>
<dbReference type="PROSITE" id="PS50109">
    <property type="entry name" value="HIS_KIN"/>
    <property type="match status" value="1"/>
</dbReference>
<evidence type="ECO:0000313" key="13">
    <source>
        <dbReference type="EMBL" id="VXD19465.1"/>
    </source>
</evidence>
<feature type="modified residue" description="4-aspartylphosphate" evidence="9">
    <location>
        <position position="568"/>
    </location>
</feature>
<dbReference type="InterPro" id="IPR016132">
    <property type="entry name" value="Phyto_chromo_attachment"/>
</dbReference>
<dbReference type="PANTHER" id="PTHR43047:SF63">
    <property type="entry name" value="HISTIDINE KINASE"/>
    <property type="match status" value="1"/>
</dbReference>
<sequence length="632" mass="72123">MDDPLYQQLQQERLLNQVTTQIRQSLDLSVILSTAVEQLRQFLLVDRLLIYQFNIHHSSILKTDRIDFEGETTTKKQPKSLRKGALGSPLGKVTYEARSCDQILSVLNLSEDQYCLKYGCDFQNKYRQGLIQSVSNLEEAYHSSTCLIEFLKQFQVQSILVVPIVVQEELWGLLIAHQCLEERQWETMEKRFLNQITQHLSIAIHQAQLYAQVQQQKQTLEQRVRERTQALQDALLGTQSANRAKSQFLAAMSHELRTPLTCVIGISETLLRYSGEQQTNQQMSPDKQQRYLKIIHDSGEKLLELINDILDLSQVEAGKTVLQISEFSLSKLVRQTLKSFQEKAQTQQINLTIDLKLKSNQTRFTGDRKRIQKIIFNLLENALKFTPDGGQVTLKLKVENNIAILQVEDTGIGIPDDKKSLLFEKFQQLNSSYDRQYGGTGLGLALTKQLVELHGGVIQFQSTIGVGSIFTVHLPALPLISKKSQGKMTESSFKTSLEDFCYSAKIKTETRFLNSPHRKCVLIERDEETATLICDLLTAAGYQMVWLMEGFTAVQQIELLQPDAVIIDLNLPGQVSYEILKQLHHQPHTQKMKILALTHESCYSESKFNSAFKNYDCLTKPIQPDELLNKMI</sequence>